<dbReference type="Proteomes" id="UP000011518">
    <property type="component" value="Unassembled WGS sequence"/>
</dbReference>
<evidence type="ECO:0000256" key="1">
    <source>
        <dbReference type="SAM" id="MobiDB-lite"/>
    </source>
</evidence>
<dbReference type="EMBL" id="KB321069">
    <property type="protein sequence ID" value="ELW48195.1"/>
    <property type="molecule type" value="Genomic_DNA"/>
</dbReference>
<dbReference type="InParanoid" id="L9JC71"/>
<evidence type="ECO:0000313" key="3">
    <source>
        <dbReference type="Proteomes" id="UP000011518"/>
    </source>
</evidence>
<protein>
    <submittedName>
        <fullName evidence="2">Uncharacterized protein</fullName>
    </submittedName>
</protein>
<proteinExistence type="predicted"/>
<keyword evidence="3" id="KW-1185">Reference proteome</keyword>
<reference evidence="3" key="2">
    <citation type="journal article" date="2013" name="Nat. Commun.">
        <title>Genome of the Chinese tree shrew.</title>
        <authorList>
            <person name="Fan Y."/>
            <person name="Huang Z.Y."/>
            <person name="Cao C.C."/>
            <person name="Chen C.S."/>
            <person name="Chen Y.X."/>
            <person name="Fan D.D."/>
            <person name="He J."/>
            <person name="Hou H.L."/>
            <person name="Hu L."/>
            <person name="Hu X.T."/>
            <person name="Jiang X.T."/>
            <person name="Lai R."/>
            <person name="Lang Y.S."/>
            <person name="Liang B."/>
            <person name="Liao S.G."/>
            <person name="Mu D."/>
            <person name="Ma Y.Y."/>
            <person name="Niu Y.Y."/>
            <person name="Sun X.Q."/>
            <person name="Xia J.Q."/>
            <person name="Xiao J."/>
            <person name="Xiong Z.Q."/>
            <person name="Xu L."/>
            <person name="Yang L."/>
            <person name="Zhang Y."/>
            <person name="Zhao W."/>
            <person name="Zhao X.D."/>
            <person name="Zheng Y.T."/>
            <person name="Zhou J.M."/>
            <person name="Zhu Y.B."/>
            <person name="Zhang G.J."/>
            <person name="Wang J."/>
            <person name="Yao Y.G."/>
        </authorList>
    </citation>
    <scope>NUCLEOTIDE SEQUENCE [LARGE SCALE GENOMIC DNA]</scope>
</reference>
<name>L9JC71_TUPCH</name>
<feature type="region of interest" description="Disordered" evidence="1">
    <location>
        <begin position="82"/>
        <end position="136"/>
    </location>
</feature>
<dbReference type="AlphaFoldDB" id="L9JC71"/>
<gene>
    <name evidence="2" type="ORF">TREES_T100000940</name>
</gene>
<accession>L9JC71</accession>
<organism evidence="2 3">
    <name type="scientific">Tupaia chinensis</name>
    <name type="common">Chinese tree shrew</name>
    <name type="synonym">Tupaia belangeri chinensis</name>
    <dbReference type="NCBI Taxonomy" id="246437"/>
    <lineage>
        <taxon>Eukaryota</taxon>
        <taxon>Metazoa</taxon>
        <taxon>Chordata</taxon>
        <taxon>Craniata</taxon>
        <taxon>Vertebrata</taxon>
        <taxon>Euteleostomi</taxon>
        <taxon>Mammalia</taxon>
        <taxon>Eutheria</taxon>
        <taxon>Euarchontoglires</taxon>
        <taxon>Scandentia</taxon>
        <taxon>Tupaiidae</taxon>
        <taxon>Tupaia</taxon>
    </lineage>
</organism>
<evidence type="ECO:0000313" key="2">
    <source>
        <dbReference type="EMBL" id="ELW48195.1"/>
    </source>
</evidence>
<sequence length="136" mass="14406">MSFSWSRLETLVASSHCPVSLVTSAAPLLPAGCHDGLSQEALRLSIRDDGEPCGKAHIHGRPGPTLHALVHVLIFQIEDGGRGENRLGAEPQGPIIHPQPPGAMLGEWEGGSSQPPPQDSQQQEGLRGVSADITYH</sequence>
<reference evidence="3" key="1">
    <citation type="submission" date="2012-07" db="EMBL/GenBank/DDBJ databases">
        <title>Genome of the Chinese tree shrew, a rising model animal genetically related to primates.</title>
        <authorList>
            <person name="Zhang G."/>
            <person name="Fan Y."/>
            <person name="Yao Y."/>
            <person name="Huang Z."/>
        </authorList>
    </citation>
    <scope>NUCLEOTIDE SEQUENCE [LARGE SCALE GENOMIC DNA]</scope>
</reference>